<dbReference type="InParanoid" id="B3S7R0"/>
<feature type="compositionally biased region" description="Polar residues" evidence="9">
    <location>
        <begin position="579"/>
        <end position="588"/>
    </location>
</feature>
<evidence type="ECO:0000256" key="4">
    <source>
        <dbReference type="ARBA" id="ARBA00022723"/>
    </source>
</evidence>
<dbReference type="PhylomeDB" id="B3S7R0"/>
<dbReference type="InterPro" id="IPR001251">
    <property type="entry name" value="CRAL-TRIO_dom"/>
</dbReference>
<keyword evidence="4" id="KW-0479">Metal-binding</keyword>
<dbReference type="InterPro" id="IPR038763">
    <property type="entry name" value="DHH_sf"/>
</dbReference>
<evidence type="ECO:0000256" key="9">
    <source>
        <dbReference type="SAM" id="MobiDB-lite"/>
    </source>
</evidence>
<dbReference type="PANTHER" id="PTHR12112:SF22">
    <property type="entry name" value="MANGANESE-DEPENDENT INORGANIC PYROPHOSPHATASE-RELATED"/>
    <property type="match status" value="1"/>
</dbReference>
<proteinExistence type="inferred from homology"/>
<comment type="similarity">
    <text evidence="2">Belongs to the PPase class C family. Prune subfamily.</text>
</comment>
<evidence type="ECO:0000256" key="3">
    <source>
        <dbReference type="ARBA" id="ARBA00012146"/>
    </source>
</evidence>
<dbReference type="GO" id="GO:0005737">
    <property type="term" value="C:cytoplasm"/>
    <property type="evidence" value="ECO:0000318"/>
    <property type="project" value="GO_Central"/>
</dbReference>
<dbReference type="EMBL" id="DS985254">
    <property type="protein sequence ID" value="EDV21335.1"/>
    <property type="molecule type" value="Genomic_DNA"/>
</dbReference>
<dbReference type="InterPro" id="IPR001667">
    <property type="entry name" value="DDH_dom"/>
</dbReference>
<dbReference type="eggNOG" id="KOG4129">
    <property type="taxonomic scope" value="Eukaryota"/>
</dbReference>
<feature type="compositionally biased region" description="Polar residues" evidence="9">
    <location>
        <begin position="1102"/>
        <end position="1121"/>
    </location>
</feature>
<dbReference type="OrthoDB" id="19923at2759"/>
<dbReference type="GO" id="GO:0046872">
    <property type="term" value="F:metal ion binding"/>
    <property type="evidence" value="ECO:0007669"/>
    <property type="project" value="UniProtKB-KW"/>
</dbReference>
<dbReference type="InterPro" id="IPR022181">
    <property type="entry name" value="Bcl2-/adenovirus-E1B"/>
</dbReference>
<dbReference type="Pfam" id="PF02833">
    <property type="entry name" value="DHHA2"/>
    <property type="match status" value="1"/>
</dbReference>
<feature type="region of interest" description="Disordered" evidence="9">
    <location>
        <begin position="577"/>
        <end position="598"/>
    </location>
</feature>
<dbReference type="Pfam" id="PF01368">
    <property type="entry name" value="DHH"/>
    <property type="match status" value="1"/>
</dbReference>
<keyword evidence="12" id="KW-1185">Reference proteome</keyword>
<sequence length="1306" mass="143986">MERSCVLTVHDDFNTTAKSSLVEVKENIHIVMGNEAADLDSIVCSITYAYFLAQRSLTESNVRVIPVIDIPRKDFQLRAEISYLFKSIKLKENLLTFADEIDLQALYDANKLSLTIVDHNRLSNKHEQLADCITDIVDHHLDEDQFPECDIILEPVGSCATLIAEQLMDGDCSLIDNEVGLLLLSAIIVDTANLDVNFARTTEKDIEIANKLETYVDFDELPFSRLELYDKMKEAKFNVSHLSTYDLLRKDYKSIAALDQSVGISSVTIPMEEFIERNQFVNDVSAFGDEKNLAGFVIMSFYFESDIAKRQLLVYEKACNDNGTKIGLFLSRAPTLKIEAVDCPHPCMQIFKQLNVKDSRKVIMPLVKEFLNTGLKSLENETKTENMNSEICTSDAALIADITPHAEPINVSTANSNSDAFSVASNADSTDKIAPDPHDSIEEVDNEDIIVNNNDDESQNSGSYTVNQVNNECVDLASPELETTTEESVKLLKVSKLNLESESSPTSATIIDENQAEGTLEISDNSDSEVTASYDVNEPLENLNYQQENTLNKKILSYRSLGETDTKNVASHELKVVDTSENSQSTPLSPIDEESPSYNVTTTVSFPETSNDVCESSSHNADNSIANIYKPKAIDVSAPEDIPQTDAIYLPELSPIPEESPRREGMFNLDKTNQGQNIADRTTVSSLAEDESNVQFCTAIGDSVADNETSYINDEQSNSKSYDQNSFTGNQSMLQSTVVMADSSIMDKDEGLQTTNLSVSNYETCIQDSKDQSTAFMNNIVEKTLDTPQEEPENPSVNHDVNATIIAASNSEIAVESCLNDSLLDATLVANQDGIEVESNHEESVTENVDNEINSTIIIAASSPTNIPQSSTNDSTIDATSVSNQSEPECDHTSQSIVEDVNTIELDNSSNIEIAGKVEHESDSLKQREILTDSQDNRIKDDAPLDKQCNLDHDTEKVDNMTTTAEPVACRITACAITDALSDSRLIQINSGNSNTATENDKYAYKPVDNKISTLDSKDTNLSSGEVEVTGSENIESELTDTKEQDNTEAVAGNSQNNQSPVARPSSFNREGKRKSVLKVPATLSTSLTSPAATADDSTASIPPSTESIPENTKQESTSGATEDDTLPKSKSQPRKLKVPRSISNIDPDAIEEYTAEEELSDTRTWRLVNIGGESKELDLRIVEAYRKVVSHGGYTHDGSALIVFSGCYMPKKSEPNYSYILDHLFLYVMSTVETLVVQQYRIIFFNGGMSKDSFPSFKWLKKCYKTIDRSPKFGRKIKFVSSLEELKKLVSLDQVSVPDVEINLG</sequence>
<feature type="compositionally biased region" description="Low complexity" evidence="9">
    <location>
        <begin position="1081"/>
        <end position="1101"/>
    </location>
</feature>
<evidence type="ECO:0000259" key="10">
    <source>
        <dbReference type="SMART" id="SM01131"/>
    </source>
</evidence>
<comment type="catalytic activity">
    <reaction evidence="8">
        <text>diphosphate + H2O = 2 phosphate + H(+)</text>
        <dbReference type="Rhea" id="RHEA:24576"/>
        <dbReference type="ChEBI" id="CHEBI:15377"/>
        <dbReference type="ChEBI" id="CHEBI:15378"/>
        <dbReference type="ChEBI" id="CHEBI:33019"/>
        <dbReference type="ChEBI" id="CHEBI:43474"/>
        <dbReference type="EC" id="3.6.1.1"/>
    </reaction>
</comment>
<dbReference type="GO" id="GO:0004427">
    <property type="term" value="F:inorganic diphosphate phosphatase activity"/>
    <property type="evidence" value="ECO:0007669"/>
    <property type="project" value="UniProtKB-EC"/>
</dbReference>
<evidence type="ECO:0000313" key="12">
    <source>
        <dbReference type="Proteomes" id="UP000009022"/>
    </source>
</evidence>
<dbReference type="PANTHER" id="PTHR12112">
    <property type="entry name" value="BNIP - RELATED"/>
    <property type="match status" value="1"/>
</dbReference>
<dbReference type="KEGG" id="tad:TRIADDRAFT_60259"/>
<dbReference type="OMA" id="FWLKTLI"/>
<reference evidence="11 12" key="1">
    <citation type="journal article" date="2008" name="Nature">
        <title>The Trichoplax genome and the nature of placozoans.</title>
        <authorList>
            <person name="Srivastava M."/>
            <person name="Begovic E."/>
            <person name="Chapman J."/>
            <person name="Putnam N.H."/>
            <person name="Hellsten U."/>
            <person name="Kawashima T."/>
            <person name="Kuo A."/>
            <person name="Mitros T."/>
            <person name="Salamov A."/>
            <person name="Carpenter M.L."/>
            <person name="Signorovitch A.Y."/>
            <person name="Moreno M.A."/>
            <person name="Kamm K."/>
            <person name="Grimwood J."/>
            <person name="Schmutz J."/>
            <person name="Shapiro H."/>
            <person name="Grigoriev I.V."/>
            <person name="Buss L.W."/>
            <person name="Schierwater B."/>
            <person name="Dellaporta S.L."/>
            <person name="Rokhsar D.S."/>
        </authorList>
    </citation>
    <scope>NUCLEOTIDE SEQUENCE [LARGE SCALE GENOMIC DNA]</scope>
    <source>
        <strain evidence="11 12">Grell-BS-1999</strain>
    </source>
</reference>
<feature type="compositionally biased region" description="Polar residues" evidence="9">
    <location>
        <begin position="1053"/>
        <end position="1069"/>
    </location>
</feature>
<dbReference type="Pfam" id="PF12496">
    <property type="entry name" value="BNIP2"/>
    <property type="match status" value="1"/>
</dbReference>
<accession>B3S7R0</accession>
<evidence type="ECO:0000256" key="7">
    <source>
        <dbReference type="ARBA" id="ARBA00032535"/>
    </source>
</evidence>
<protein>
    <recommendedName>
        <fullName evidence="3">inorganic diphosphatase</fullName>
        <ecNumber evidence="3">3.6.1.1</ecNumber>
    </recommendedName>
    <alternativeName>
        <fullName evidence="7">Pyrophosphate phospho-hydrolase</fullName>
    </alternativeName>
</protein>
<evidence type="ECO:0000256" key="1">
    <source>
        <dbReference type="ARBA" id="ARBA00001936"/>
    </source>
</evidence>
<dbReference type="Proteomes" id="UP000009022">
    <property type="component" value="Unassembled WGS sequence"/>
</dbReference>
<dbReference type="Gene3D" id="3.40.525.10">
    <property type="entry name" value="CRAL-TRIO lipid binding domain"/>
    <property type="match status" value="1"/>
</dbReference>
<dbReference type="GeneID" id="6757420"/>
<dbReference type="CTD" id="6757420"/>
<dbReference type="InterPro" id="IPR038222">
    <property type="entry name" value="DHHA2_dom_sf"/>
</dbReference>
<feature type="domain" description="DHHA2" evidence="10">
    <location>
        <begin position="229"/>
        <end position="371"/>
    </location>
</feature>
<name>B3S7R0_TRIAD</name>
<feature type="region of interest" description="Disordered" evidence="9">
    <location>
        <begin position="1016"/>
        <end position="1144"/>
    </location>
</feature>
<dbReference type="STRING" id="10228.B3S7R0"/>
<feature type="region of interest" description="Disordered" evidence="9">
    <location>
        <begin position="864"/>
        <end position="895"/>
    </location>
</feature>
<evidence type="ECO:0000256" key="2">
    <source>
        <dbReference type="ARBA" id="ARBA00010331"/>
    </source>
</evidence>
<dbReference type="InterPro" id="IPR004097">
    <property type="entry name" value="DHHA2"/>
</dbReference>
<evidence type="ECO:0000256" key="8">
    <source>
        <dbReference type="ARBA" id="ARBA00047820"/>
    </source>
</evidence>
<organism evidence="11 12">
    <name type="scientific">Trichoplax adhaerens</name>
    <name type="common">Trichoplax reptans</name>
    <dbReference type="NCBI Taxonomy" id="10228"/>
    <lineage>
        <taxon>Eukaryota</taxon>
        <taxon>Metazoa</taxon>
        <taxon>Placozoa</taxon>
        <taxon>Uniplacotomia</taxon>
        <taxon>Trichoplacea</taxon>
        <taxon>Trichoplacidae</taxon>
        <taxon>Trichoplax</taxon>
    </lineage>
</organism>
<evidence type="ECO:0000313" key="11">
    <source>
        <dbReference type="EMBL" id="EDV21335.1"/>
    </source>
</evidence>
<evidence type="ECO:0000256" key="6">
    <source>
        <dbReference type="ARBA" id="ARBA00023211"/>
    </source>
</evidence>
<dbReference type="SMART" id="SM01131">
    <property type="entry name" value="DHHA2"/>
    <property type="match status" value="1"/>
</dbReference>
<dbReference type="Gene3D" id="3.10.310.20">
    <property type="entry name" value="DHHA2 domain"/>
    <property type="match status" value="1"/>
</dbReference>
<dbReference type="Pfam" id="PF13716">
    <property type="entry name" value="CRAL_TRIO_2"/>
    <property type="match status" value="1"/>
</dbReference>
<evidence type="ECO:0000256" key="5">
    <source>
        <dbReference type="ARBA" id="ARBA00022801"/>
    </source>
</evidence>
<gene>
    <name evidence="11" type="ORF">TRIADDRAFT_60259</name>
</gene>
<dbReference type="SUPFAM" id="SSF64182">
    <property type="entry name" value="DHH phosphoesterases"/>
    <property type="match status" value="1"/>
</dbReference>
<keyword evidence="5" id="KW-0378">Hydrolase</keyword>
<dbReference type="RefSeq" id="XP_002116302.1">
    <property type="nucleotide sequence ID" value="XM_002116266.1"/>
</dbReference>
<dbReference type="HOGENOM" id="CLU_261105_0_0_1"/>
<comment type="cofactor">
    <cofactor evidence="1">
        <name>Mn(2+)</name>
        <dbReference type="ChEBI" id="CHEBI:29035"/>
    </cofactor>
</comment>
<dbReference type="InterPro" id="IPR036865">
    <property type="entry name" value="CRAL-TRIO_dom_sf"/>
</dbReference>
<dbReference type="EC" id="3.6.1.1" evidence="3"/>
<dbReference type="Gene3D" id="3.90.1640.10">
    <property type="entry name" value="inorganic pyrophosphatase (n-terminal core)"/>
    <property type="match status" value="1"/>
</dbReference>
<keyword evidence="6" id="KW-0464">Manganese</keyword>